<dbReference type="SUPFAM" id="SSF55347">
    <property type="entry name" value="Glyceraldehyde-3-phosphate dehydrogenase-like, C-terminal domain"/>
    <property type="match status" value="1"/>
</dbReference>
<feature type="domain" description="Gfo/Idh/MocA-like oxidoreductase N-terminal" evidence="2">
    <location>
        <begin position="37"/>
        <end position="165"/>
    </location>
</feature>
<dbReference type="EMBL" id="CP036271">
    <property type="protein sequence ID" value="QDT55709.1"/>
    <property type="molecule type" value="Genomic_DNA"/>
</dbReference>
<protein>
    <submittedName>
        <fullName evidence="4">Inositol 2-dehydrogenase</fullName>
        <ecNumber evidence="4">1.1.1.18</ecNumber>
    </submittedName>
</protein>
<dbReference type="PROSITE" id="PS51318">
    <property type="entry name" value="TAT"/>
    <property type="match status" value="1"/>
</dbReference>
<dbReference type="InParanoid" id="A0A517SHW0"/>
<proteinExistence type="predicted"/>
<accession>A0A517SHW0</accession>
<dbReference type="Gene3D" id="3.30.360.10">
    <property type="entry name" value="Dihydrodipicolinate Reductase, domain 2"/>
    <property type="match status" value="1"/>
</dbReference>
<dbReference type="SUPFAM" id="SSF51735">
    <property type="entry name" value="NAD(P)-binding Rossmann-fold domains"/>
    <property type="match status" value="1"/>
</dbReference>
<dbReference type="InterPro" id="IPR019546">
    <property type="entry name" value="TAT_signal_bac_arc"/>
</dbReference>
<dbReference type="KEGG" id="ccos:Pan44_37550"/>
<organism evidence="4 5">
    <name type="scientific">Caulifigura coniformis</name>
    <dbReference type="NCBI Taxonomy" id="2527983"/>
    <lineage>
        <taxon>Bacteria</taxon>
        <taxon>Pseudomonadati</taxon>
        <taxon>Planctomycetota</taxon>
        <taxon>Planctomycetia</taxon>
        <taxon>Planctomycetales</taxon>
        <taxon>Planctomycetaceae</taxon>
        <taxon>Caulifigura</taxon>
    </lineage>
</organism>
<reference evidence="4 5" key="1">
    <citation type="submission" date="2019-02" db="EMBL/GenBank/DDBJ databases">
        <title>Deep-cultivation of Planctomycetes and their phenomic and genomic characterization uncovers novel biology.</title>
        <authorList>
            <person name="Wiegand S."/>
            <person name="Jogler M."/>
            <person name="Boedeker C."/>
            <person name="Pinto D."/>
            <person name="Vollmers J."/>
            <person name="Rivas-Marin E."/>
            <person name="Kohn T."/>
            <person name="Peeters S.H."/>
            <person name="Heuer A."/>
            <person name="Rast P."/>
            <person name="Oberbeckmann S."/>
            <person name="Bunk B."/>
            <person name="Jeske O."/>
            <person name="Meyerdierks A."/>
            <person name="Storesund J.E."/>
            <person name="Kallscheuer N."/>
            <person name="Luecker S."/>
            <person name="Lage O.M."/>
            <person name="Pohl T."/>
            <person name="Merkel B.J."/>
            <person name="Hornburger P."/>
            <person name="Mueller R.-W."/>
            <person name="Bruemmer F."/>
            <person name="Labrenz M."/>
            <person name="Spormann A.M."/>
            <person name="Op den Camp H."/>
            <person name="Overmann J."/>
            <person name="Amann R."/>
            <person name="Jetten M.S.M."/>
            <person name="Mascher T."/>
            <person name="Medema M.H."/>
            <person name="Devos D.P."/>
            <person name="Kaster A.-K."/>
            <person name="Ovreas L."/>
            <person name="Rohde M."/>
            <person name="Galperin M.Y."/>
            <person name="Jogler C."/>
        </authorList>
    </citation>
    <scope>NUCLEOTIDE SEQUENCE [LARGE SCALE GENOMIC DNA]</scope>
    <source>
        <strain evidence="4 5">Pan44</strain>
    </source>
</reference>
<dbReference type="InterPro" id="IPR055170">
    <property type="entry name" value="GFO_IDH_MocA-like_dom"/>
</dbReference>
<gene>
    <name evidence="4" type="primary">iolG_11</name>
    <name evidence="4" type="ORF">Pan44_37550</name>
</gene>
<dbReference type="InterPro" id="IPR006311">
    <property type="entry name" value="TAT_signal"/>
</dbReference>
<dbReference type="InterPro" id="IPR050463">
    <property type="entry name" value="Gfo/Idh/MocA_oxidrdct_glycsds"/>
</dbReference>
<dbReference type="OrthoDB" id="9788246at2"/>
<dbReference type="Pfam" id="PF01408">
    <property type="entry name" value="GFO_IDH_MocA"/>
    <property type="match status" value="1"/>
</dbReference>
<evidence type="ECO:0000313" key="4">
    <source>
        <dbReference type="EMBL" id="QDT55709.1"/>
    </source>
</evidence>
<keyword evidence="5" id="KW-1185">Reference proteome</keyword>
<dbReference type="InterPro" id="IPR000683">
    <property type="entry name" value="Gfo/Idh/MocA-like_OxRdtase_N"/>
</dbReference>
<dbReference type="NCBIfam" id="TIGR01409">
    <property type="entry name" value="TAT_signal_seq"/>
    <property type="match status" value="1"/>
</dbReference>
<feature type="region of interest" description="Disordered" evidence="1">
    <location>
        <begin position="438"/>
        <end position="481"/>
    </location>
</feature>
<dbReference type="PANTHER" id="PTHR43818">
    <property type="entry name" value="BCDNA.GH03377"/>
    <property type="match status" value="1"/>
</dbReference>
<evidence type="ECO:0000259" key="3">
    <source>
        <dbReference type="Pfam" id="PF22725"/>
    </source>
</evidence>
<keyword evidence="4" id="KW-0560">Oxidoreductase</keyword>
<dbReference type="Pfam" id="PF22725">
    <property type="entry name" value="GFO_IDH_MocA_C3"/>
    <property type="match status" value="1"/>
</dbReference>
<evidence type="ECO:0000313" key="5">
    <source>
        <dbReference type="Proteomes" id="UP000315700"/>
    </source>
</evidence>
<dbReference type="GO" id="GO:0000166">
    <property type="term" value="F:nucleotide binding"/>
    <property type="evidence" value="ECO:0007669"/>
    <property type="project" value="InterPro"/>
</dbReference>
<feature type="domain" description="GFO/IDH/MocA-like oxidoreductase" evidence="3">
    <location>
        <begin position="242"/>
        <end position="333"/>
    </location>
</feature>
<sequence length="481" mass="53114">MSEPSRRTFLKTAGAAVAASQIYPTAPASAAGANERIRIGFIGPGGRGFGAHVKTLAKHKNDGMNIELASVCDVWSVQRDKVASYIKETNGNEPSKFVDYRDMLADGKVDAVAIGTPDHWHHKQIVDSLKAGKHVYCEKPMTKQVEEALDVVKAWEASGKVMQVGVQATSQPVWTEAGDMLRAGKLGKVLMYQTEYNRNSWMGQWRDYALTKDMTPQSIDWKRWLGTEEGLAPDMPFDREVYKQWRRFWTFGSGMFTDLFVHRVTMMLKATGLGYPARVVGAGGIYLEYDGRDVPDVATVAADYPEGVHGLVSSTMCNQETRIQQCIRGHFGSFVFSGDSFEFIPERPQITKDSKIKGETFNAKPCPNHDVVHFKNWVDAMQANDPRMVNNDPALGAAAVSTVILGARSYREGKVFHLDPKTGIGSGDGSWAKLWEKRSEQRGKPNHIPGWTAGDYGSTIEDQPHMSLAGPWVNGQPPQGG</sequence>
<dbReference type="InterPro" id="IPR036291">
    <property type="entry name" value="NAD(P)-bd_dom_sf"/>
</dbReference>
<dbReference type="Proteomes" id="UP000315700">
    <property type="component" value="Chromosome"/>
</dbReference>
<dbReference type="PANTHER" id="PTHR43818:SF5">
    <property type="entry name" value="OXIDOREDUCTASE FAMILY PROTEIN"/>
    <property type="match status" value="1"/>
</dbReference>
<name>A0A517SHW0_9PLAN</name>
<dbReference type="Gene3D" id="3.40.50.720">
    <property type="entry name" value="NAD(P)-binding Rossmann-like Domain"/>
    <property type="match status" value="1"/>
</dbReference>
<dbReference type="AlphaFoldDB" id="A0A517SHW0"/>
<dbReference type="EC" id="1.1.1.18" evidence="4"/>
<evidence type="ECO:0000259" key="2">
    <source>
        <dbReference type="Pfam" id="PF01408"/>
    </source>
</evidence>
<dbReference type="GO" id="GO:0050112">
    <property type="term" value="F:inositol 2-dehydrogenase (NAD+) activity"/>
    <property type="evidence" value="ECO:0007669"/>
    <property type="project" value="UniProtKB-EC"/>
</dbReference>
<dbReference type="RefSeq" id="WP_145031841.1">
    <property type="nucleotide sequence ID" value="NZ_CP036271.1"/>
</dbReference>
<evidence type="ECO:0000256" key="1">
    <source>
        <dbReference type="SAM" id="MobiDB-lite"/>
    </source>
</evidence>